<dbReference type="STRING" id="1817813.A2008_12725"/>
<keyword evidence="1 2" id="KW-0129">CBS domain</keyword>
<organism evidence="4 5">
    <name type="scientific">Candidatus Wallbacteria bacterium GWC2_49_35</name>
    <dbReference type="NCBI Taxonomy" id="1817813"/>
    <lineage>
        <taxon>Bacteria</taxon>
        <taxon>Candidatus Walliibacteriota</taxon>
    </lineage>
</organism>
<gene>
    <name evidence="4" type="ORF">A2008_12725</name>
</gene>
<comment type="caution">
    <text evidence="4">The sequence shown here is derived from an EMBL/GenBank/DDBJ whole genome shotgun (WGS) entry which is preliminary data.</text>
</comment>
<dbReference type="InterPro" id="IPR000644">
    <property type="entry name" value="CBS_dom"/>
</dbReference>
<dbReference type="PANTHER" id="PTHR43080:SF2">
    <property type="entry name" value="CBS DOMAIN-CONTAINING PROTEIN"/>
    <property type="match status" value="1"/>
</dbReference>
<evidence type="ECO:0000313" key="4">
    <source>
        <dbReference type="EMBL" id="OGM02076.1"/>
    </source>
</evidence>
<dbReference type="AlphaFoldDB" id="A0A1F7WGV9"/>
<dbReference type="Gene3D" id="3.10.580.10">
    <property type="entry name" value="CBS-domain"/>
    <property type="match status" value="1"/>
</dbReference>
<evidence type="ECO:0000256" key="2">
    <source>
        <dbReference type="PROSITE-ProRule" id="PRU00703"/>
    </source>
</evidence>
<reference evidence="4 5" key="1">
    <citation type="journal article" date="2016" name="Nat. Commun.">
        <title>Thousands of microbial genomes shed light on interconnected biogeochemical processes in an aquifer system.</title>
        <authorList>
            <person name="Anantharaman K."/>
            <person name="Brown C.T."/>
            <person name="Hug L.A."/>
            <person name="Sharon I."/>
            <person name="Castelle C.J."/>
            <person name="Probst A.J."/>
            <person name="Thomas B.C."/>
            <person name="Singh A."/>
            <person name="Wilkins M.J."/>
            <person name="Karaoz U."/>
            <person name="Brodie E.L."/>
            <person name="Williams K.H."/>
            <person name="Hubbard S.S."/>
            <person name="Banfield J.F."/>
        </authorList>
    </citation>
    <scope>NUCLEOTIDE SEQUENCE [LARGE SCALE GENOMIC DNA]</scope>
</reference>
<dbReference type="EMBL" id="MGFH01000217">
    <property type="protein sequence ID" value="OGM02076.1"/>
    <property type="molecule type" value="Genomic_DNA"/>
</dbReference>
<dbReference type="SMART" id="SM00116">
    <property type="entry name" value="CBS"/>
    <property type="match status" value="2"/>
</dbReference>
<dbReference type="Pfam" id="PF00571">
    <property type="entry name" value="CBS"/>
    <property type="match status" value="2"/>
</dbReference>
<dbReference type="Proteomes" id="UP000178735">
    <property type="component" value="Unassembled WGS sequence"/>
</dbReference>
<evidence type="ECO:0000313" key="5">
    <source>
        <dbReference type="Proteomes" id="UP000178735"/>
    </source>
</evidence>
<sequence length="149" mass="17076">MLVKDFMKTEFRTVAEAMPIPELAKLFITEKEEGYPVVNAHQEIVGFVTVRDLLQAFLPNYIRNISDFFDYSDNFGYLEIFYMRGRGNLFIVEDIMNYNVLAISGEASLTKALVIMFLNKINTLPVLRGPKILGIIRQRDIISVLFEGS</sequence>
<name>A0A1F7WGV9_9BACT</name>
<accession>A0A1F7WGV9</accession>
<dbReference type="PROSITE" id="PS51371">
    <property type="entry name" value="CBS"/>
    <property type="match status" value="2"/>
</dbReference>
<dbReference type="InterPro" id="IPR051257">
    <property type="entry name" value="Diverse_CBS-Domain"/>
</dbReference>
<proteinExistence type="predicted"/>
<dbReference type="InterPro" id="IPR046342">
    <property type="entry name" value="CBS_dom_sf"/>
</dbReference>
<dbReference type="PANTHER" id="PTHR43080">
    <property type="entry name" value="CBS DOMAIN-CONTAINING PROTEIN CBSX3, MITOCHONDRIAL"/>
    <property type="match status" value="1"/>
</dbReference>
<feature type="domain" description="CBS" evidence="3">
    <location>
        <begin position="7"/>
        <end position="68"/>
    </location>
</feature>
<feature type="domain" description="CBS" evidence="3">
    <location>
        <begin position="96"/>
        <end position="149"/>
    </location>
</feature>
<protein>
    <recommendedName>
        <fullName evidence="3">CBS domain-containing protein</fullName>
    </recommendedName>
</protein>
<evidence type="ECO:0000259" key="3">
    <source>
        <dbReference type="PROSITE" id="PS51371"/>
    </source>
</evidence>
<dbReference type="SUPFAM" id="SSF54631">
    <property type="entry name" value="CBS-domain pair"/>
    <property type="match status" value="1"/>
</dbReference>
<evidence type="ECO:0000256" key="1">
    <source>
        <dbReference type="ARBA" id="ARBA00023122"/>
    </source>
</evidence>